<feature type="compositionally biased region" description="Basic and acidic residues" evidence="1">
    <location>
        <begin position="8"/>
        <end position="24"/>
    </location>
</feature>
<protein>
    <recommendedName>
        <fullName evidence="4">Reticulocyte-binding protein 2-like a</fullName>
    </recommendedName>
</protein>
<dbReference type="EMBL" id="CAJNJA010014400">
    <property type="protein sequence ID" value="CAE7341574.1"/>
    <property type="molecule type" value="Genomic_DNA"/>
</dbReference>
<feature type="non-terminal residue" evidence="2">
    <location>
        <position position="138"/>
    </location>
</feature>
<accession>A0A812P641</accession>
<dbReference type="AlphaFoldDB" id="A0A812P641"/>
<evidence type="ECO:0000313" key="2">
    <source>
        <dbReference type="EMBL" id="CAE7341574.1"/>
    </source>
</evidence>
<feature type="region of interest" description="Disordered" evidence="1">
    <location>
        <begin position="103"/>
        <end position="138"/>
    </location>
</feature>
<reference evidence="2" key="1">
    <citation type="submission" date="2021-02" db="EMBL/GenBank/DDBJ databases">
        <authorList>
            <person name="Dougan E. K."/>
            <person name="Rhodes N."/>
            <person name="Thang M."/>
            <person name="Chan C."/>
        </authorList>
    </citation>
    <scope>NUCLEOTIDE SEQUENCE</scope>
</reference>
<dbReference type="Proteomes" id="UP000601435">
    <property type="component" value="Unassembled WGS sequence"/>
</dbReference>
<sequence length="138" mass="16499">MSATVERVMADAKNAEQQHRVEAETAMRKLEEQREAERLKFERELERRTKELERDKKRKELEMKAERKAEQVRSFRREQELKEEVLQMKLQARQVGEAMVRSLEEGDLMRPPSWPNFDPPCDSARSMPLPRSHSRLHE</sequence>
<dbReference type="OrthoDB" id="10444656at2759"/>
<name>A0A812P641_9DINO</name>
<evidence type="ECO:0000313" key="3">
    <source>
        <dbReference type="Proteomes" id="UP000601435"/>
    </source>
</evidence>
<comment type="caution">
    <text evidence="2">The sequence shown here is derived from an EMBL/GenBank/DDBJ whole genome shotgun (WGS) entry which is preliminary data.</text>
</comment>
<evidence type="ECO:0000256" key="1">
    <source>
        <dbReference type="SAM" id="MobiDB-lite"/>
    </source>
</evidence>
<organism evidence="2 3">
    <name type="scientific">Symbiodinium necroappetens</name>
    <dbReference type="NCBI Taxonomy" id="1628268"/>
    <lineage>
        <taxon>Eukaryota</taxon>
        <taxon>Sar</taxon>
        <taxon>Alveolata</taxon>
        <taxon>Dinophyceae</taxon>
        <taxon>Suessiales</taxon>
        <taxon>Symbiodiniaceae</taxon>
        <taxon>Symbiodinium</taxon>
    </lineage>
</organism>
<keyword evidence="3" id="KW-1185">Reference proteome</keyword>
<gene>
    <name evidence="2" type="ORF">SNEC2469_LOCUS8800</name>
</gene>
<proteinExistence type="predicted"/>
<feature type="region of interest" description="Disordered" evidence="1">
    <location>
        <begin position="1"/>
        <end position="24"/>
    </location>
</feature>
<evidence type="ECO:0008006" key="4">
    <source>
        <dbReference type="Google" id="ProtNLM"/>
    </source>
</evidence>